<dbReference type="PANTHER" id="PTHR28663">
    <property type="entry name" value="COILED-COIL DOMAIN-CONTAINING PROTEIN 173"/>
    <property type="match status" value="1"/>
</dbReference>
<dbReference type="EMBL" id="CAUYUE010000008">
    <property type="protein sequence ID" value="CAK0783588.1"/>
    <property type="molecule type" value="Genomic_DNA"/>
</dbReference>
<evidence type="ECO:0000313" key="5">
    <source>
        <dbReference type="Proteomes" id="UP001314263"/>
    </source>
</evidence>
<proteinExistence type="predicted"/>
<evidence type="ECO:0000259" key="3">
    <source>
        <dbReference type="Pfam" id="PF13868"/>
    </source>
</evidence>
<feature type="coiled-coil region" evidence="2">
    <location>
        <begin position="197"/>
        <end position="224"/>
    </location>
</feature>
<protein>
    <recommendedName>
        <fullName evidence="3">Trichohyalin-plectin-homology domain-containing protein</fullName>
    </recommendedName>
</protein>
<evidence type="ECO:0000256" key="1">
    <source>
        <dbReference type="ARBA" id="ARBA00023054"/>
    </source>
</evidence>
<dbReference type="InterPro" id="IPR039986">
    <property type="entry name" value="CFAP210"/>
</dbReference>
<feature type="coiled-coil region" evidence="2">
    <location>
        <begin position="122"/>
        <end position="156"/>
    </location>
</feature>
<organism evidence="4 5">
    <name type="scientific">Coccomyxa viridis</name>
    <dbReference type="NCBI Taxonomy" id="1274662"/>
    <lineage>
        <taxon>Eukaryota</taxon>
        <taxon>Viridiplantae</taxon>
        <taxon>Chlorophyta</taxon>
        <taxon>core chlorophytes</taxon>
        <taxon>Trebouxiophyceae</taxon>
        <taxon>Trebouxiophyceae incertae sedis</taxon>
        <taxon>Coccomyxaceae</taxon>
        <taxon>Coccomyxa</taxon>
    </lineage>
</organism>
<gene>
    <name evidence="4" type="ORF">CVIRNUC_006787</name>
</gene>
<accession>A0AAV1I8A0</accession>
<keyword evidence="5" id="KW-1185">Reference proteome</keyword>
<sequence length="387" mass="44501">MALHYTQQCFPEMKEGSIDLDGWFCQARRERKRRERMETLAKEEAISAELDKQDVRERKELQQQRLHEAATKLWEQTDGVKTLQRSKLLATVVRERHSQLAQQTQQHAASQAAETAFLEQQKQTIQEAAIEESKQAEAAKERMQTLSAAREEQLDALKARLLAERDEERRMGHELRDLAQQQAQQDALKEEAIQRRARVAMSEIESANQALLEMKAQQKEQDRQSDAQVAAYAANKAEKEEARAADLAAKAAAKQAYRREMAQRLEQQLVQRQREADVWQQSAAEERRIREDFHSAEAAGRRSEQAADIIRSRREQMAQRQAQKQQHMSEQLAFRAHMNSVLQALKAEQEKNDALRIAANAAHAAFLQHQIETKKAQRQAEALQVGM</sequence>
<dbReference type="InterPro" id="IPR043597">
    <property type="entry name" value="TPH_dom"/>
</dbReference>
<comment type="caution">
    <text evidence="4">The sequence shown here is derived from an EMBL/GenBank/DDBJ whole genome shotgun (WGS) entry which is preliminary data.</text>
</comment>
<dbReference type="AlphaFoldDB" id="A0AAV1I8A0"/>
<name>A0AAV1I8A0_9CHLO</name>
<keyword evidence="1 2" id="KW-0175">Coiled coil</keyword>
<dbReference type="Pfam" id="PF13868">
    <property type="entry name" value="TPH"/>
    <property type="match status" value="1"/>
</dbReference>
<evidence type="ECO:0000256" key="2">
    <source>
        <dbReference type="SAM" id="Coils"/>
    </source>
</evidence>
<feature type="domain" description="Trichohyalin-plectin-homology" evidence="3">
    <location>
        <begin position="75"/>
        <end position="382"/>
    </location>
</feature>
<reference evidence="4 5" key="1">
    <citation type="submission" date="2023-10" db="EMBL/GenBank/DDBJ databases">
        <authorList>
            <person name="Maclean D."/>
            <person name="Macfadyen A."/>
        </authorList>
    </citation>
    <scope>NUCLEOTIDE SEQUENCE [LARGE SCALE GENOMIC DNA]</scope>
</reference>
<dbReference type="Proteomes" id="UP001314263">
    <property type="component" value="Unassembled WGS sequence"/>
</dbReference>
<evidence type="ECO:0000313" key="4">
    <source>
        <dbReference type="EMBL" id="CAK0783588.1"/>
    </source>
</evidence>
<dbReference type="PANTHER" id="PTHR28663:SF1">
    <property type="entry name" value="CILIA- AND FLAGELLA- ASSOCIATED PROTEIN 210"/>
    <property type="match status" value="1"/>
</dbReference>